<proteinExistence type="predicted"/>
<evidence type="ECO:0000313" key="4">
    <source>
        <dbReference type="Proteomes" id="UP000663891"/>
    </source>
</evidence>
<dbReference type="InterPro" id="IPR036865">
    <property type="entry name" value="CRAL-TRIO_dom_sf"/>
</dbReference>
<dbReference type="Gene3D" id="3.40.525.10">
    <property type="entry name" value="CRAL-TRIO lipid binding domain"/>
    <property type="match status" value="1"/>
</dbReference>
<dbReference type="AlphaFoldDB" id="A0A814K3C1"/>
<dbReference type="Proteomes" id="UP000663891">
    <property type="component" value="Unassembled WGS sequence"/>
</dbReference>
<accession>A0A814K3C1</accession>
<dbReference type="OrthoDB" id="75724at2759"/>
<evidence type="ECO:0000259" key="1">
    <source>
        <dbReference type="PROSITE" id="PS50191"/>
    </source>
</evidence>
<dbReference type="SMART" id="SM01100">
    <property type="entry name" value="CRAL_TRIO_N"/>
    <property type="match status" value="1"/>
</dbReference>
<dbReference type="Pfam" id="PF00650">
    <property type="entry name" value="CRAL_TRIO"/>
    <property type="match status" value="1"/>
</dbReference>
<organism evidence="2 4">
    <name type="scientific">Adineta steineri</name>
    <dbReference type="NCBI Taxonomy" id="433720"/>
    <lineage>
        <taxon>Eukaryota</taxon>
        <taxon>Metazoa</taxon>
        <taxon>Spiralia</taxon>
        <taxon>Gnathifera</taxon>
        <taxon>Rotifera</taxon>
        <taxon>Eurotatoria</taxon>
        <taxon>Bdelloidea</taxon>
        <taxon>Adinetida</taxon>
        <taxon>Adinetidae</taxon>
        <taxon>Adineta</taxon>
    </lineage>
</organism>
<dbReference type="PANTHER" id="PTHR46590:SF1">
    <property type="entry name" value="PHOSPHATIDYLINOSITOL TRANSFER PROTEIN CSR1"/>
    <property type="match status" value="1"/>
</dbReference>
<dbReference type="SMART" id="SM00516">
    <property type="entry name" value="SEC14"/>
    <property type="match status" value="1"/>
</dbReference>
<name>A0A814K3C1_9BILA</name>
<dbReference type="EMBL" id="CAJNON010000156">
    <property type="protein sequence ID" value="CAF1045620.1"/>
    <property type="molecule type" value="Genomic_DNA"/>
</dbReference>
<gene>
    <name evidence="3" type="ORF">OKA104_LOCUS161</name>
    <name evidence="2" type="ORF">VCS650_LOCUS17114</name>
</gene>
<dbReference type="SUPFAM" id="SSF46938">
    <property type="entry name" value="CRAL/TRIO N-terminal domain"/>
    <property type="match status" value="1"/>
</dbReference>
<reference evidence="2" key="1">
    <citation type="submission" date="2021-02" db="EMBL/GenBank/DDBJ databases">
        <authorList>
            <person name="Nowell W R."/>
        </authorList>
    </citation>
    <scope>NUCLEOTIDE SEQUENCE</scope>
</reference>
<dbReference type="SUPFAM" id="SSF52087">
    <property type="entry name" value="CRAL/TRIO domain"/>
    <property type="match status" value="1"/>
</dbReference>
<evidence type="ECO:0000313" key="2">
    <source>
        <dbReference type="EMBL" id="CAF1045620.1"/>
    </source>
</evidence>
<feature type="domain" description="CRAL-TRIO" evidence="1">
    <location>
        <begin position="114"/>
        <end position="259"/>
    </location>
</feature>
<dbReference type="InterPro" id="IPR052432">
    <property type="entry name" value="PITP/CRAL-TRIO"/>
</dbReference>
<protein>
    <recommendedName>
        <fullName evidence="1">CRAL-TRIO domain-containing protein</fullName>
    </recommendedName>
</protein>
<dbReference type="Proteomes" id="UP000663881">
    <property type="component" value="Unassembled WGS sequence"/>
</dbReference>
<evidence type="ECO:0000313" key="3">
    <source>
        <dbReference type="EMBL" id="CAF3478320.1"/>
    </source>
</evidence>
<dbReference type="InterPro" id="IPR011074">
    <property type="entry name" value="CRAL/TRIO_N_dom"/>
</dbReference>
<dbReference type="CDD" id="cd00170">
    <property type="entry name" value="SEC14"/>
    <property type="match status" value="1"/>
</dbReference>
<dbReference type="EMBL" id="CAJOAY010000003">
    <property type="protein sequence ID" value="CAF3478320.1"/>
    <property type="molecule type" value="Genomic_DNA"/>
</dbReference>
<comment type="caution">
    <text evidence="2">The sequence shown here is derived from an EMBL/GenBank/DDBJ whole genome shotgun (WGS) entry which is preliminary data.</text>
</comment>
<dbReference type="PANTHER" id="PTHR46590">
    <property type="entry name" value="PHOSPHATIDYLINOSITOL TRANSFER PROTEIN CSR1-RELATED"/>
    <property type="match status" value="1"/>
</dbReference>
<dbReference type="Pfam" id="PF03765">
    <property type="entry name" value="CRAL_TRIO_N"/>
    <property type="match status" value="1"/>
</dbReference>
<dbReference type="InterPro" id="IPR001251">
    <property type="entry name" value="CRAL-TRIO_dom"/>
</dbReference>
<sequence length="400" mass="47314">MSANDPGHIKEFLKDNLDKNQELDLKNLWKLIIENKERIFDENHEKELFYAFGCDNPDVLLLRFLRAKKWNINLAFEQLIETIKWRIQSNVNQIVFNGENHLSYEEILTGKTFYLGQDKFGRPINYVSVKDHIKGQFPSESTEKLTIFTMETGRKLLKYPNESVTVIFDMNKFSMKNMDYQHVKFLINLLQNYYPECLGLGLIVNAPWLFTGCWHIIKPWLDPVVESKIHFIKNLDDLTKFIDLSNLSKRFNGYHADFNYIPPTEQDNRILSTIREDYYGKAKANEYFQQTSMNYLQITLEWINENDDQINLLEKRKKATEQLKYAYQQFIPYISTKTHYHRIGTYTPSNDLIQQTIQLFNQLTPQLHFQGLPYQISLRPSIKSRFITKTKAKLSITSNS</sequence>
<dbReference type="PROSITE" id="PS50191">
    <property type="entry name" value="CRAL_TRIO"/>
    <property type="match status" value="1"/>
</dbReference>
<dbReference type="InterPro" id="IPR036273">
    <property type="entry name" value="CRAL/TRIO_N_dom_sf"/>
</dbReference>